<dbReference type="InterPro" id="IPR002173">
    <property type="entry name" value="Carboh/pur_kinase_PfkB_CS"/>
</dbReference>
<dbReference type="InterPro" id="IPR029056">
    <property type="entry name" value="Ribokinase-like"/>
</dbReference>
<dbReference type="InterPro" id="IPR011611">
    <property type="entry name" value="PfkB_dom"/>
</dbReference>
<keyword evidence="2" id="KW-0418">Kinase</keyword>
<dbReference type="GO" id="GO:0016301">
    <property type="term" value="F:kinase activity"/>
    <property type="evidence" value="ECO:0007669"/>
    <property type="project" value="UniProtKB-KW"/>
</dbReference>
<name>A0A9P8IHS9_9PEZI</name>
<dbReference type="PANTHER" id="PTHR42774:SF3">
    <property type="entry name" value="KETOHEXOKINASE"/>
    <property type="match status" value="1"/>
</dbReference>
<gene>
    <name evidence="4" type="ORF">GP486_007788</name>
</gene>
<dbReference type="Proteomes" id="UP000750711">
    <property type="component" value="Unassembled WGS sequence"/>
</dbReference>
<dbReference type="EMBL" id="JAGHQM010002430">
    <property type="protein sequence ID" value="KAH0548669.1"/>
    <property type="molecule type" value="Genomic_DNA"/>
</dbReference>
<dbReference type="Gene3D" id="3.40.1190.20">
    <property type="match status" value="1"/>
</dbReference>
<evidence type="ECO:0000256" key="2">
    <source>
        <dbReference type="ARBA" id="ARBA00022777"/>
    </source>
</evidence>
<comment type="caution">
    <text evidence="4">The sequence shown here is derived from an EMBL/GenBank/DDBJ whole genome shotgun (WGS) entry which is preliminary data.</text>
</comment>
<dbReference type="Pfam" id="PF00294">
    <property type="entry name" value="PfkB"/>
    <property type="match status" value="1"/>
</dbReference>
<accession>A0A9P8IHS9</accession>
<reference evidence="4" key="1">
    <citation type="submission" date="2021-03" db="EMBL/GenBank/DDBJ databases">
        <title>Comparative genomics and phylogenomic investigation of the class Geoglossomycetes provide insights into ecological specialization and systematics.</title>
        <authorList>
            <person name="Melie T."/>
            <person name="Pirro S."/>
            <person name="Miller A.N."/>
            <person name="Quandt A."/>
        </authorList>
    </citation>
    <scope>NUCLEOTIDE SEQUENCE</scope>
    <source>
        <strain evidence="4">CAQ_001_2017</strain>
    </source>
</reference>
<dbReference type="PANTHER" id="PTHR42774">
    <property type="entry name" value="PHOSPHOTRANSFERASE SYSTEM TRANSPORT PROTEIN"/>
    <property type="match status" value="1"/>
</dbReference>
<dbReference type="InterPro" id="IPR052562">
    <property type="entry name" value="Ketohexokinase-related"/>
</dbReference>
<evidence type="ECO:0000313" key="4">
    <source>
        <dbReference type="EMBL" id="KAH0548669.1"/>
    </source>
</evidence>
<evidence type="ECO:0000256" key="1">
    <source>
        <dbReference type="ARBA" id="ARBA00022679"/>
    </source>
</evidence>
<dbReference type="SUPFAM" id="SSF53613">
    <property type="entry name" value="Ribokinase-like"/>
    <property type="match status" value="1"/>
</dbReference>
<feature type="domain" description="Carbohydrate kinase PfkB" evidence="3">
    <location>
        <begin position="1"/>
        <end position="300"/>
    </location>
</feature>
<dbReference type="AlphaFoldDB" id="A0A9P8IHS9"/>
<dbReference type="PROSITE" id="PS00584">
    <property type="entry name" value="PFKB_KINASES_2"/>
    <property type="match status" value="1"/>
</dbReference>
<keyword evidence="1" id="KW-0808">Transferase</keyword>
<protein>
    <recommendedName>
        <fullName evidence="3">Carbohydrate kinase PfkB domain-containing protein</fullName>
    </recommendedName>
</protein>
<evidence type="ECO:0000259" key="3">
    <source>
        <dbReference type="Pfam" id="PF00294"/>
    </source>
</evidence>
<proteinExistence type="predicted"/>
<organism evidence="4 5">
    <name type="scientific">Trichoglossum hirsutum</name>
    <dbReference type="NCBI Taxonomy" id="265104"/>
    <lineage>
        <taxon>Eukaryota</taxon>
        <taxon>Fungi</taxon>
        <taxon>Dikarya</taxon>
        <taxon>Ascomycota</taxon>
        <taxon>Pezizomycotina</taxon>
        <taxon>Geoglossomycetes</taxon>
        <taxon>Geoglossales</taxon>
        <taxon>Geoglossaceae</taxon>
        <taxon>Trichoglossum</taxon>
    </lineage>
</organism>
<sequence>MTHLVAVGACYLDTVLTVESYPAEDEKLRASSLVRRRGGNCPNTVEVLQQLLDLSKPPGAITLALFTILPSRSSAGSQQIKSSLEPAINLTHCLHREEVGEPASSYIIKSRSTGSRTIVNFNDLPEMTASEFSTMADELGDKASLYHFEATGQGRIPETTLECMRHLRRRFPSVRISVEVEKPGRAGLQELAAEADVVFYSKTWAQSNGYLAPEECLRAQASLTPKAYDLAPSPVNWRRAQGLWLTLLTGEHRVVDTIGAGDTFIAGMLYGLTCHGSDWALSRKLDFATELAGRKVRQEGFSGLGALVRHSVQH</sequence>
<keyword evidence="5" id="KW-1185">Reference proteome</keyword>
<evidence type="ECO:0000313" key="5">
    <source>
        <dbReference type="Proteomes" id="UP000750711"/>
    </source>
</evidence>